<keyword evidence="4" id="KW-0862">Zinc</keyword>
<dbReference type="InterPro" id="IPR039355">
    <property type="entry name" value="Transcription_factor_GATA"/>
</dbReference>
<dbReference type="SMART" id="SM00401">
    <property type="entry name" value="ZnF_GATA"/>
    <property type="match status" value="2"/>
</dbReference>
<feature type="domain" description="GATA-type" evidence="10">
    <location>
        <begin position="269"/>
        <end position="326"/>
    </location>
</feature>
<dbReference type="GO" id="GO:0000978">
    <property type="term" value="F:RNA polymerase II cis-regulatory region sequence-specific DNA binding"/>
    <property type="evidence" value="ECO:0007669"/>
    <property type="project" value="TreeGrafter"/>
</dbReference>
<dbReference type="SUPFAM" id="SSF57716">
    <property type="entry name" value="Glucocorticoid receptor-like (DNA-binding domain)"/>
    <property type="match status" value="2"/>
</dbReference>
<dbReference type="FunFam" id="3.30.50.10:FF:000002">
    <property type="entry name" value="Gata transcription factor gatad"/>
    <property type="match status" value="1"/>
</dbReference>
<comment type="subcellular location">
    <subcellularLocation>
        <location evidence="1">Nucleus</location>
    </subcellularLocation>
</comment>
<dbReference type="GO" id="GO:0045944">
    <property type="term" value="P:positive regulation of transcription by RNA polymerase II"/>
    <property type="evidence" value="ECO:0007669"/>
    <property type="project" value="TreeGrafter"/>
</dbReference>
<dbReference type="InterPro" id="IPR000679">
    <property type="entry name" value="Znf_GATA"/>
</dbReference>
<dbReference type="Proteomes" id="UP000095281">
    <property type="component" value="Unplaced"/>
</dbReference>
<dbReference type="Pfam" id="PF00320">
    <property type="entry name" value="GATA"/>
    <property type="match status" value="2"/>
</dbReference>
<keyword evidence="3 8" id="KW-0863">Zinc-finger</keyword>
<keyword evidence="11" id="KW-1185">Reference proteome</keyword>
<evidence type="ECO:0000256" key="1">
    <source>
        <dbReference type="ARBA" id="ARBA00004123"/>
    </source>
</evidence>
<dbReference type="GO" id="GO:0000122">
    <property type="term" value="P:negative regulation of transcription by RNA polymerase II"/>
    <property type="evidence" value="ECO:0007669"/>
    <property type="project" value="TreeGrafter"/>
</dbReference>
<evidence type="ECO:0000256" key="7">
    <source>
        <dbReference type="ARBA" id="ARBA00023242"/>
    </source>
</evidence>
<dbReference type="WBParaSite" id="MhA1_Contig1490.frz3.gene4">
    <property type="protein sequence ID" value="MhA1_Contig1490.frz3.gene4"/>
    <property type="gene ID" value="MhA1_Contig1490.frz3.gene4"/>
</dbReference>
<proteinExistence type="predicted"/>
<dbReference type="PROSITE" id="PS00344">
    <property type="entry name" value="GATA_ZN_FINGER_1"/>
    <property type="match status" value="1"/>
</dbReference>
<dbReference type="Gene3D" id="3.30.50.10">
    <property type="entry name" value="Erythroid Transcription Factor GATA-1, subunit A"/>
    <property type="match status" value="2"/>
</dbReference>
<name>A0A1I8B7U4_MELHA</name>
<dbReference type="GO" id="GO:0008270">
    <property type="term" value="F:zinc ion binding"/>
    <property type="evidence" value="ECO:0007669"/>
    <property type="project" value="UniProtKB-KW"/>
</dbReference>
<evidence type="ECO:0000259" key="10">
    <source>
        <dbReference type="PROSITE" id="PS50114"/>
    </source>
</evidence>
<feature type="region of interest" description="Disordered" evidence="9">
    <location>
        <begin position="238"/>
        <end position="268"/>
    </location>
</feature>
<keyword evidence="6" id="KW-0804">Transcription</keyword>
<dbReference type="PRINTS" id="PR00619">
    <property type="entry name" value="GATAZNFINGER"/>
</dbReference>
<evidence type="ECO:0000256" key="2">
    <source>
        <dbReference type="ARBA" id="ARBA00022723"/>
    </source>
</evidence>
<feature type="compositionally biased region" description="Basic residues" evidence="9">
    <location>
        <begin position="254"/>
        <end position="264"/>
    </location>
</feature>
<keyword evidence="2" id="KW-0479">Metal-binding</keyword>
<dbReference type="GO" id="GO:0045165">
    <property type="term" value="P:cell fate commitment"/>
    <property type="evidence" value="ECO:0007669"/>
    <property type="project" value="TreeGrafter"/>
</dbReference>
<keyword evidence="7" id="KW-0539">Nucleus</keyword>
<dbReference type="GO" id="GO:0000981">
    <property type="term" value="F:DNA-binding transcription factor activity, RNA polymerase II-specific"/>
    <property type="evidence" value="ECO:0007669"/>
    <property type="project" value="TreeGrafter"/>
</dbReference>
<dbReference type="PANTHER" id="PTHR10071:SF281">
    <property type="entry name" value="BOX A-BINDING FACTOR-RELATED"/>
    <property type="match status" value="1"/>
</dbReference>
<dbReference type="PROSITE" id="PS50114">
    <property type="entry name" value="GATA_ZN_FINGER_2"/>
    <property type="match status" value="2"/>
</dbReference>
<evidence type="ECO:0000256" key="5">
    <source>
        <dbReference type="ARBA" id="ARBA00023015"/>
    </source>
</evidence>
<evidence type="ECO:0000256" key="6">
    <source>
        <dbReference type="ARBA" id="ARBA00023163"/>
    </source>
</evidence>
<feature type="domain" description="GATA-type" evidence="10">
    <location>
        <begin position="325"/>
        <end position="378"/>
    </location>
</feature>
<evidence type="ECO:0000313" key="12">
    <source>
        <dbReference type="WBParaSite" id="MhA1_Contig1490.frz3.gene4"/>
    </source>
</evidence>
<accession>A0A1I8B7U4</accession>
<reference evidence="12" key="1">
    <citation type="submission" date="2016-11" db="UniProtKB">
        <authorList>
            <consortium name="WormBaseParasite"/>
        </authorList>
    </citation>
    <scope>IDENTIFICATION</scope>
</reference>
<dbReference type="CDD" id="cd00202">
    <property type="entry name" value="ZnF_GATA"/>
    <property type="match status" value="2"/>
</dbReference>
<evidence type="ECO:0000256" key="9">
    <source>
        <dbReference type="SAM" id="MobiDB-lite"/>
    </source>
</evidence>
<organism evidence="11 12">
    <name type="scientific">Meloidogyne hapla</name>
    <name type="common">Root-knot nematode worm</name>
    <dbReference type="NCBI Taxonomy" id="6305"/>
    <lineage>
        <taxon>Eukaryota</taxon>
        <taxon>Metazoa</taxon>
        <taxon>Ecdysozoa</taxon>
        <taxon>Nematoda</taxon>
        <taxon>Chromadorea</taxon>
        <taxon>Rhabditida</taxon>
        <taxon>Tylenchina</taxon>
        <taxon>Tylenchomorpha</taxon>
        <taxon>Tylenchoidea</taxon>
        <taxon>Meloidogynidae</taxon>
        <taxon>Meloidogyninae</taxon>
        <taxon>Meloidogyne</taxon>
    </lineage>
</organism>
<dbReference type="PANTHER" id="PTHR10071">
    <property type="entry name" value="TRANSCRIPTION FACTOR GATA FAMILY MEMBER"/>
    <property type="match status" value="1"/>
</dbReference>
<keyword evidence="5" id="KW-0805">Transcription regulation</keyword>
<dbReference type="AlphaFoldDB" id="A0A1I8B7U4"/>
<evidence type="ECO:0000313" key="11">
    <source>
        <dbReference type="Proteomes" id="UP000095281"/>
    </source>
</evidence>
<evidence type="ECO:0000256" key="3">
    <source>
        <dbReference type="ARBA" id="ARBA00022771"/>
    </source>
</evidence>
<dbReference type="GO" id="GO:0005634">
    <property type="term" value="C:nucleus"/>
    <property type="evidence" value="ECO:0007669"/>
    <property type="project" value="UniProtKB-SubCell"/>
</dbReference>
<evidence type="ECO:0000256" key="8">
    <source>
        <dbReference type="PROSITE-ProRule" id="PRU00094"/>
    </source>
</evidence>
<sequence length="563" mass="63020">MSNEFKFDLLNSPMHAVMTANGIIRGDNEESKRGELTTETDIITNDEFINFSAFFWYNQSMGIPDISSQLLSHGIDALNNTNNTSFNISNTSTPTSSNHSNQNNFYNGYQVVPPTLPQLPLPPTSTIPTTNCLPTNNYYTINGDNYAYYGTALNCHQNFLTNTTTPQLHYEDNGGLIGGNNNNNISLAIVEPNVLVKGYFPEIQQPSTSESSSEEDNIPLPQIDHQINNYHLSSNINHPSGHGKNNIKNFNSKRPFKGINKIKKPSQPDLENRQCVNCGATQTPLWRRDHTHGHYLCNACGLYQRMNGGQQRPLEKPKKRQTTQKRTGVICSNCGTNTTTLWRRDQYQKPVCNACGLYFKLHSQNRPINMKKDQIQQRNRKLGIKSKKLLAMSSNNNNTIDYKQQKTENTNLIINETKCEQSESEFSNINNVSLGHIKSGNTPPPTTIDHNTNNSGISIDSSLLSSQIVPFSGNQQQQQMPQTPQLFCSNSINIHHHYHHHPSALQQFATAALSSTGHNTSVPFFQTPNCVNQQLTTNICPITSTDVGNFLLKNDKSMNSGTW</sequence>
<dbReference type="InterPro" id="IPR013088">
    <property type="entry name" value="Znf_NHR/GATA"/>
</dbReference>
<evidence type="ECO:0000256" key="4">
    <source>
        <dbReference type="ARBA" id="ARBA00022833"/>
    </source>
</evidence>
<protein>
    <submittedName>
        <fullName evidence="12">GATA-type domain-containing protein</fullName>
    </submittedName>
</protein>